<dbReference type="EMBL" id="JH170889">
    <property type="protein sequence ID" value="EHB10150.1"/>
    <property type="molecule type" value="Genomic_DNA"/>
</dbReference>
<reference evidence="3 4" key="1">
    <citation type="journal article" date="2011" name="Nature">
        <title>Genome sequencing reveals insights into physiology and longevity of the naked mole rat.</title>
        <authorList>
            <person name="Kim E.B."/>
            <person name="Fang X."/>
            <person name="Fushan A.A."/>
            <person name="Huang Z."/>
            <person name="Lobanov A.V."/>
            <person name="Han L."/>
            <person name="Marino S.M."/>
            <person name="Sun X."/>
            <person name="Turanov A.A."/>
            <person name="Yang P."/>
            <person name="Yim S.H."/>
            <person name="Zhao X."/>
            <person name="Kasaikina M.V."/>
            <person name="Stoletzki N."/>
            <person name="Peng C."/>
            <person name="Polak P."/>
            <person name="Xiong Z."/>
            <person name="Kiezun A."/>
            <person name="Zhu Y."/>
            <person name="Chen Y."/>
            <person name="Kryukov G.V."/>
            <person name="Zhang Q."/>
            <person name="Peshkin L."/>
            <person name="Yang L."/>
            <person name="Bronson R.T."/>
            <person name="Buffenstein R."/>
            <person name="Wang B."/>
            <person name="Han C."/>
            <person name="Li Q."/>
            <person name="Chen L."/>
            <person name="Zhao W."/>
            <person name="Sunyaev S.R."/>
            <person name="Park T.J."/>
            <person name="Zhang G."/>
            <person name="Wang J."/>
            <person name="Gladyshev V.N."/>
        </authorList>
    </citation>
    <scope>NUCLEOTIDE SEQUENCE [LARGE SCALE GENOMIC DNA]</scope>
</reference>
<feature type="region of interest" description="Disordered" evidence="1">
    <location>
        <begin position="110"/>
        <end position="129"/>
    </location>
</feature>
<sequence>MKRPLRLALLVVVASSRHLRGGGGRSGAADGLEGAVASGAELDMGREGVQCPKEEDTVKFVGSPGCKACRSVVVARPCSLSVLRRWAEREGQGPVEAFLPSLCDCGQQEAVGRGDPSHGPSTPSWTLSPPRPALQSVCQRCYRGNLMSTRHFAFNSEVQCASRGSAWAASGSEQLVGWLPEGRWRRCFLRMDRSSWNFAYWAPASPPLGIPTAPV</sequence>
<dbReference type="AlphaFoldDB" id="G5BLI9"/>
<feature type="signal peptide" evidence="2">
    <location>
        <begin position="1"/>
        <end position="16"/>
    </location>
</feature>
<keyword evidence="2" id="KW-0732">Signal</keyword>
<evidence type="ECO:0000313" key="4">
    <source>
        <dbReference type="Proteomes" id="UP000006813"/>
    </source>
</evidence>
<organism evidence="3 4">
    <name type="scientific">Heterocephalus glaber</name>
    <name type="common">Naked mole rat</name>
    <dbReference type="NCBI Taxonomy" id="10181"/>
    <lineage>
        <taxon>Eukaryota</taxon>
        <taxon>Metazoa</taxon>
        <taxon>Chordata</taxon>
        <taxon>Craniata</taxon>
        <taxon>Vertebrata</taxon>
        <taxon>Euteleostomi</taxon>
        <taxon>Mammalia</taxon>
        <taxon>Eutheria</taxon>
        <taxon>Euarchontoglires</taxon>
        <taxon>Glires</taxon>
        <taxon>Rodentia</taxon>
        <taxon>Hystricomorpha</taxon>
        <taxon>Bathyergidae</taxon>
        <taxon>Heterocephalus</taxon>
    </lineage>
</organism>
<dbReference type="STRING" id="10181.G5BLI9"/>
<evidence type="ECO:0000256" key="2">
    <source>
        <dbReference type="SAM" id="SignalP"/>
    </source>
</evidence>
<evidence type="ECO:0000313" key="3">
    <source>
        <dbReference type="EMBL" id="EHB10150.1"/>
    </source>
</evidence>
<name>G5BLI9_HETGA</name>
<dbReference type="MEROPS" id="I63.001"/>
<accession>G5BLI9</accession>
<protein>
    <submittedName>
        <fullName evidence="3">Eosinophil granule major basic protein 2</fullName>
    </submittedName>
</protein>
<gene>
    <name evidence="3" type="ORF">GW7_13224</name>
</gene>
<evidence type="ECO:0000256" key="1">
    <source>
        <dbReference type="SAM" id="MobiDB-lite"/>
    </source>
</evidence>
<proteinExistence type="predicted"/>
<feature type="chain" id="PRO_5003474490" evidence="2">
    <location>
        <begin position="17"/>
        <end position="215"/>
    </location>
</feature>
<dbReference type="Proteomes" id="UP000006813">
    <property type="component" value="Unassembled WGS sequence"/>
</dbReference>
<dbReference type="InParanoid" id="G5BLI9"/>